<sequence>MIVLCADLVRIHHFICTPRVLALPERPSVAMPSAVYSPPDHSLARKQCLALARPTDNAENIANSSTMPHFDLDQTIFKTMTSPLKRKIATTRLNVIHHWKEEAVDKVNAAYATIKKPPAPDNGALFKFMAEECHFGIEHADGSFMDHLHFCHEYSLLHFNEVSPRILLLHSILGVGTNCFPMTIDKLPALRAMLSATEMAHVEAFPSILRLLIRGPLLDELEQIVADGQGIEKISFHRVIDNAPLSMSGEELWTHLNLHLIHALDFLPVVAWKVTKSCEGMFHMFSRLYPVVKHAGQLQARIDFDPSWERDPVPGTRTTDLAHFLLDHIPSWLILRAYRQQIEEYSAAIGHDLSYTITRMKI</sequence>
<proteinExistence type="predicted"/>
<organism evidence="1 2">
    <name type="scientific">Prymnesium parvum</name>
    <name type="common">Toxic golden alga</name>
    <dbReference type="NCBI Taxonomy" id="97485"/>
    <lineage>
        <taxon>Eukaryota</taxon>
        <taxon>Haptista</taxon>
        <taxon>Haptophyta</taxon>
        <taxon>Prymnesiophyceae</taxon>
        <taxon>Prymnesiales</taxon>
        <taxon>Prymnesiaceae</taxon>
        <taxon>Prymnesium</taxon>
    </lineage>
</organism>
<evidence type="ECO:0008006" key="3">
    <source>
        <dbReference type="Google" id="ProtNLM"/>
    </source>
</evidence>
<gene>
    <name evidence="1" type="ORF">AB1Y20_008610</name>
</gene>
<accession>A0AB34ITV6</accession>
<dbReference type="AlphaFoldDB" id="A0AB34ITV6"/>
<keyword evidence="2" id="KW-1185">Reference proteome</keyword>
<dbReference type="Proteomes" id="UP001515480">
    <property type="component" value="Unassembled WGS sequence"/>
</dbReference>
<name>A0AB34ITV6_PRYPA</name>
<evidence type="ECO:0000313" key="2">
    <source>
        <dbReference type="Proteomes" id="UP001515480"/>
    </source>
</evidence>
<protein>
    <recommendedName>
        <fullName evidence="3">Queuosine salvage protein</fullName>
    </recommendedName>
</protein>
<reference evidence="1 2" key="1">
    <citation type="journal article" date="2024" name="Science">
        <title>Giant polyketide synthase enzymes in the biosynthesis of giant marine polyether toxins.</title>
        <authorList>
            <person name="Fallon T.R."/>
            <person name="Shende V.V."/>
            <person name="Wierzbicki I.H."/>
            <person name="Pendleton A.L."/>
            <person name="Watervoot N.F."/>
            <person name="Auber R.P."/>
            <person name="Gonzalez D.J."/>
            <person name="Wisecaver J.H."/>
            <person name="Moore B.S."/>
        </authorList>
    </citation>
    <scope>NUCLEOTIDE SEQUENCE [LARGE SCALE GENOMIC DNA]</scope>
    <source>
        <strain evidence="1 2">12B1</strain>
    </source>
</reference>
<dbReference type="EMBL" id="JBGBPQ010000019">
    <property type="protein sequence ID" value="KAL1504839.1"/>
    <property type="molecule type" value="Genomic_DNA"/>
</dbReference>
<comment type="caution">
    <text evidence="1">The sequence shown here is derived from an EMBL/GenBank/DDBJ whole genome shotgun (WGS) entry which is preliminary data.</text>
</comment>
<evidence type="ECO:0000313" key="1">
    <source>
        <dbReference type="EMBL" id="KAL1504839.1"/>
    </source>
</evidence>